<feature type="domain" description="Flagellar basal-body/hook protein C-terminal" evidence="8">
    <location>
        <begin position="97"/>
        <end position="140"/>
    </location>
</feature>
<comment type="subcellular location">
    <subcellularLocation>
        <location evidence="1 6">Bacterial flagellum basal body</location>
    </subcellularLocation>
</comment>
<dbReference type="Pfam" id="PF00460">
    <property type="entry name" value="Flg_bb_rod"/>
    <property type="match status" value="1"/>
</dbReference>
<evidence type="ECO:0000313" key="10">
    <source>
        <dbReference type="Proteomes" id="UP000035068"/>
    </source>
</evidence>
<dbReference type="NCBIfam" id="TIGR01395">
    <property type="entry name" value="FlgC"/>
    <property type="match status" value="1"/>
</dbReference>
<evidence type="ECO:0000256" key="6">
    <source>
        <dbReference type="RuleBase" id="RU362062"/>
    </source>
</evidence>
<dbReference type="GO" id="GO:0030694">
    <property type="term" value="C:bacterial-type flagellum basal body, rod"/>
    <property type="evidence" value="ECO:0007669"/>
    <property type="project" value="UniProtKB-UniRule"/>
</dbReference>
<dbReference type="PANTHER" id="PTHR30435">
    <property type="entry name" value="FLAGELLAR PROTEIN"/>
    <property type="match status" value="1"/>
</dbReference>
<dbReference type="InterPro" id="IPR019776">
    <property type="entry name" value="Flagellar_basal_body_rod_CS"/>
</dbReference>
<dbReference type="PROSITE" id="PS00588">
    <property type="entry name" value="FLAGELLA_BB_ROD"/>
    <property type="match status" value="1"/>
</dbReference>
<dbReference type="Proteomes" id="UP000035068">
    <property type="component" value="Unassembled WGS sequence"/>
</dbReference>
<organism evidence="9 10">
    <name type="scientific">Geoalkalibacter ferrihydriticus DSM 17813</name>
    <dbReference type="NCBI Taxonomy" id="1121915"/>
    <lineage>
        <taxon>Bacteria</taxon>
        <taxon>Pseudomonadati</taxon>
        <taxon>Thermodesulfobacteriota</taxon>
        <taxon>Desulfuromonadia</taxon>
        <taxon>Desulfuromonadales</taxon>
        <taxon>Geoalkalibacteraceae</taxon>
        <taxon>Geoalkalibacter</taxon>
    </lineage>
</organism>
<evidence type="ECO:0000256" key="5">
    <source>
        <dbReference type="ARBA" id="ARBA00025933"/>
    </source>
</evidence>
<comment type="subunit">
    <text evidence="5 6">The basal body constitutes a major portion of the flagellar organelle and consists of four rings (L,P,S, and M) mounted on a central rod. The rod consists of about 26 subunits of FlgG in the distal portion, and FlgB, FlgC and FlgF are thought to build up the proximal portion of the rod with about 6 subunits each.</text>
</comment>
<keyword evidence="10" id="KW-1185">Reference proteome</keyword>
<dbReference type="InterPro" id="IPR001444">
    <property type="entry name" value="Flag_bb_rod_N"/>
</dbReference>
<dbReference type="AlphaFoldDB" id="A0A0C2HXV1"/>
<keyword evidence="9" id="KW-0966">Cell projection</keyword>
<dbReference type="Pfam" id="PF06429">
    <property type="entry name" value="Flg_bbr_C"/>
    <property type="match status" value="1"/>
</dbReference>
<comment type="similarity">
    <text evidence="2">Belongs to the flagella basal body rod proteins family.</text>
</comment>
<dbReference type="PANTHER" id="PTHR30435:SF2">
    <property type="entry name" value="FLAGELLAR BASAL-BODY ROD PROTEIN FLGC"/>
    <property type="match status" value="1"/>
</dbReference>
<dbReference type="EMBL" id="JWJD01000001">
    <property type="protein sequence ID" value="KIH77572.1"/>
    <property type="molecule type" value="Genomic_DNA"/>
</dbReference>
<dbReference type="InterPro" id="IPR006299">
    <property type="entry name" value="FlgC"/>
</dbReference>
<keyword evidence="9" id="KW-0282">Flagellum</keyword>
<dbReference type="InterPro" id="IPR010930">
    <property type="entry name" value="Flg_bb/hook_C_dom"/>
</dbReference>
<accession>A0A0C2HXV1</accession>
<evidence type="ECO:0000259" key="8">
    <source>
        <dbReference type="Pfam" id="PF06429"/>
    </source>
</evidence>
<comment type="caution">
    <text evidence="9">The sequence shown here is derived from an EMBL/GenBank/DDBJ whole genome shotgun (WGS) entry which is preliminary data.</text>
</comment>
<evidence type="ECO:0000313" key="9">
    <source>
        <dbReference type="EMBL" id="KIH77572.1"/>
    </source>
</evidence>
<proteinExistence type="inferred from homology"/>
<reference evidence="9 10" key="1">
    <citation type="submission" date="2014-12" db="EMBL/GenBank/DDBJ databases">
        <title>Genomes of Geoalkalibacter ferrihydriticus and Geoalkalibacter subterraneus, two haloalkaliphilic metal-reducing members of the Geobacteraceae.</title>
        <authorList>
            <person name="Badalamenti J.P."/>
            <person name="Torres C.I."/>
            <person name="Krajmalnik-Brown R."/>
            <person name="Bond D.R."/>
        </authorList>
    </citation>
    <scope>NUCLEOTIDE SEQUENCE [LARGE SCALE GENOMIC DNA]</scope>
    <source>
        <strain evidence="9 10">DSM 17813</strain>
    </source>
</reference>
<keyword evidence="4 6" id="KW-0975">Bacterial flagellum</keyword>
<dbReference type="GO" id="GO:0071978">
    <property type="term" value="P:bacterial-type flagellum-dependent swarming motility"/>
    <property type="evidence" value="ECO:0007669"/>
    <property type="project" value="TreeGrafter"/>
</dbReference>
<evidence type="ECO:0000256" key="4">
    <source>
        <dbReference type="ARBA" id="ARBA00023143"/>
    </source>
</evidence>
<sequence length="143" mass="15869">MDLFNSLRISSSALQAQRMRLDTISSNLANMETTRTPEGGPYQKKSVVFRPVGTSFEERLDRSLRGAVQGVRVDRILADTSEPKMVYDPAHPDAEDSGYVAMPNINLMDEMVDMKSASRAYEANVTVVKASKRMALKALEIGR</sequence>
<gene>
    <name evidence="9" type="primary">flgC</name>
    <name evidence="9" type="ORF">GFER_02475</name>
</gene>
<evidence type="ECO:0000256" key="2">
    <source>
        <dbReference type="ARBA" id="ARBA00009677"/>
    </source>
</evidence>
<protein>
    <recommendedName>
        <fullName evidence="3 6">Flagellar basal-body rod protein FlgC</fullName>
    </recommendedName>
</protein>
<evidence type="ECO:0000256" key="1">
    <source>
        <dbReference type="ARBA" id="ARBA00004117"/>
    </source>
</evidence>
<name>A0A0C2HXV1_9BACT</name>
<evidence type="ECO:0000256" key="3">
    <source>
        <dbReference type="ARBA" id="ARBA00017941"/>
    </source>
</evidence>
<evidence type="ECO:0000259" key="7">
    <source>
        <dbReference type="Pfam" id="PF00460"/>
    </source>
</evidence>
<feature type="domain" description="Flagellar basal body rod protein N-terminal" evidence="7">
    <location>
        <begin position="7"/>
        <end position="34"/>
    </location>
</feature>
<keyword evidence="9" id="KW-0969">Cilium</keyword>
<dbReference type="RefSeq" id="WP_040095730.1">
    <property type="nucleotide sequence ID" value="NZ_JWJD01000001.1"/>
</dbReference>